<dbReference type="InterPro" id="IPR053843">
    <property type="entry name" value="DnaD_N"/>
</dbReference>
<dbReference type="STRING" id="1423743.FD41_GL000439"/>
<dbReference type="RefSeq" id="WP_051995951.1">
    <property type="nucleotide sequence ID" value="NZ_BAKI01000002.1"/>
</dbReference>
<reference evidence="4" key="1">
    <citation type="journal article" date="2014" name="Genome Announc.">
        <title>Draft Genome Sequences of Two Lactobacillus Strains, L. farraginis JCM 14108T and L. composti JCM 14202T, Isolated from Compost of Distilled Shochu Residue.</title>
        <authorList>
            <person name="Yuki M."/>
            <person name="Oshima K."/>
            <person name="Suda W."/>
            <person name="Kitahara M."/>
            <person name="Kitamura K."/>
            <person name="Iida T."/>
            <person name="Hattori M."/>
            <person name="Ohkuma M."/>
        </authorList>
    </citation>
    <scope>NUCLEOTIDE SEQUENCE [LARGE SCALE GENOMIC DNA]</scope>
    <source>
        <strain evidence="4">JCM 14108</strain>
    </source>
</reference>
<accession>X0PF49</accession>
<name>X0PF49_9LACO</name>
<dbReference type="NCBIfam" id="TIGR01446">
    <property type="entry name" value="DnaD_dom"/>
    <property type="match status" value="1"/>
</dbReference>
<proteinExistence type="inferred from homology"/>
<dbReference type="eggNOG" id="COG3935">
    <property type="taxonomic scope" value="Bacteria"/>
</dbReference>
<organism evidence="4 5">
    <name type="scientific">Lentilactobacillus farraginis DSM 18382 = JCM 14108</name>
    <dbReference type="NCBI Taxonomy" id="1423743"/>
    <lineage>
        <taxon>Bacteria</taxon>
        <taxon>Bacillati</taxon>
        <taxon>Bacillota</taxon>
        <taxon>Bacilli</taxon>
        <taxon>Lactobacillales</taxon>
        <taxon>Lactobacillaceae</taxon>
        <taxon>Lentilactobacillus</taxon>
    </lineage>
</organism>
<evidence type="ECO:0000313" key="5">
    <source>
        <dbReference type="Proteomes" id="UP000019488"/>
    </source>
</evidence>
<comment type="similarity">
    <text evidence="1">Belongs to the DnaB/DnaD family.</text>
</comment>
<dbReference type="Pfam" id="PF07261">
    <property type="entry name" value="DnaB_2"/>
    <property type="match status" value="1"/>
</dbReference>
<dbReference type="Proteomes" id="UP000019488">
    <property type="component" value="Unassembled WGS sequence"/>
</dbReference>
<feature type="domain" description="DnaB/C C-terminal" evidence="2">
    <location>
        <begin position="140"/>
        <end position="212"/>
    </location>
</feature>
<dbReference type="InterPro" id="IPR053162">
    <property type="entry name" value="DnaD"/>
</dbReference>
<dbReference type="InterPro" id="IPR006343">
    <property type="entry name" value="DnaB/C_C"/>
</dbReference>
<evidence type="ECO:0000256" key="1">
    <source>
        <dbReference type="ARBA" id="ARBA00093462"/>
    </source>
</evidence>
<dbReference type="PANTHER" id="PTHR37293:SF6">
    <property type="entry name" value="DNA REPLICATION PROTEIN DNAD"/>
    <property type="match status" value="1"/>
</dbReference>
<dbReference type="SUPFAM" id="SSF158499">
    <property type="entry name" value="DnaD domain-like"/>
    <property type="match status" value="1"/>
</dbReference>
<sequence length="259" mass="30067">MDSYTHDILAGGQTTVANFLLSNYRKIGMSNDELLLYILIKQGNTLVVPMPEVGSLADLTGYSKQQLFEIFHQMIQKKLAKITQIRVDRQQVDAYDFNPLYEKLSLLEQTEHSDEESQEEAGFQVSKAPVVSEQQRQSVFSTIEKEFGRTLSPMEMESISQWIDLDHYSPKIIELALKEAVLSQVYNLKYMDRILRNWEKRHLKTVQQIEDYNRRRVQSSTMDEETQYHGPKIPFVDLRKSTIKEKNGSLICKKSVPNQ</sequence>
<dbReference type="EMBL" id="BAKI01000002">
    <property type="protein sequence ID" value="GAF35437.1"/>
    <property type="molecule type" value="Genomic_DNA"/>
</dbReference>
<feature type="domain" description="DnaD N-terminal" evidence="3">
    <location>
        <begin position="17"/>
        <end position="112"/>
    </location>
</feature>
<evidence type="ECO:0000313" key="4">
    <source>
        <dbReference type="EMBL" id="GAF35437.1"/>
    </source>
</evidence>
<dbReference type="Gene3D" id="1.10.10.10">
    <property type="entry name" value="Winged helix-like DNA-binding domain superfamily/Winged helix DNA-binding domain"/>
    <property type="match status" value="1"/>
</dbReference>
<dbReference type="InterPro" id="IPR034829">
    <property type="entry name" value="DnaD-like_sf"/>
</dbReference>
<dbReference type="Gene3D" id="1.10.10.630">
    <property type="entry name" value="DnaD domain-like"/>
    <property type="match status" value="1"/>
</dbReference>
<gene>
    <name evidence="4" type="ORF">JCM14108_322</name>
</gene>
<dbReference type="Pfam" id="PF21984">
    <property type="entry name" value="DnaD_N"/>
    <property type="match status" value="1"/>
</dbReference>
<dbReference type="AlphaFoldDB" id="X0PF49"/>
<dbReference type="PANTHER" id="PTHR37293">
    <property type="entry name" value="PHAGE REPLICATION PROTEIN-RELATED"/>
    <property type="match status" value="1"/>
</dbReference>
<evidence type="ECO:0000259" key="2">
    <source>
        <dbReference type="Pfam" id="PF07261"/>
    </source>
</evidence>
<dbReference type="InterPro" id="IPR036388">
    <property type="entry name" value="WH-like_DNA-bd_sf"/>
</dbReference>
<evidence type="ECO:0000259" key="3">
    <source>
        <dbReference type="Pfam" id="PF21984"/>
    </source>
</evidence>
<comment type="caution">
    <text evidence="4">The sequence shown here is derived from an EMBL/GenBank/DDBJ whole genome shotgun (WGS) entry which is preliminary data.</text>
</comment>
<protein>
    <submittedName>
        <fullName evidence="4">Chromosome replication initiation protein DnaD</fullName>
    </submittedName>
</protein>